<feature type="region of interest" description="Disordered" evidence="1">
    <location>
        <begin position="1"/>
        <end position="71"/>
    </location>
</feature>
<evidence type="ECO:0000313" key="2">
    <source>
        <dbReference type="EMBL" id="CAX23793.1"/>
    </source>
</evidence>
<dbReference type="Proteomes" id="UP000008070">
    <property type="component" value="Chromosome"/>
</dbReference>
<proteinExistence type="predicted"/>
<evidence type="ECO:0000313" key="3">
    <source>
        <dbReference type="Proteomes" id="UP000008070"/>
    </source>
</evidence>
<evidence type="ECO:0000256" key="1">
    <source>
        <dbReference type="SAM" id="MobiDB-lite"/>
    </source>
</evidence>
<accession>C7C8B1</accession>
<dbReference type="AlphaFoldDB" id="C7C8B1"/>
<dbReference type="EMBL" id="FP103042">
    <property type="protein sequence ID" value="CAX23793.1"/>
    <property type="molecule type" value="Genomic_DNA"/>
</dbReference>
<reference evidence="3" key="1">
    <citation type="journal article" date="2009" name="PLoS ONE">
        <title>Methylobacterium genome sequences: a reference blueprint to investigate microbial metabolism of C1 compounds from natural and industrial sources.</title>
        <authorList>
            <person name="Vuilleumier S."/>
            <person name="Chistoserdova L."/>
            <person name="Lee M.-C."/>
            <person name="Bringel F."/>
            <person name="Lajus A."/>
            <person name="Zhou Y."/>
            <person name="Gourion B."/>
            <person name="Barbe V."/>
            <person name="Chang J."/>
            <person name="Cruveiller S."/>
            <person name="Dossat C."/>
            <person name="Gillett W."/>
            <person name="Gruffaz C."/>
            <person name="Haugen E."/>
            <person name="Hourcade E."/>
            <person name="Levy R."/>
            <person name="Mangenot S."/>
            <person name="Muller E."/>
            <person name="Nadalig T."/>
            <person name="Pagni M."/>
            <person name="Penny C."/>
            <person name="Peyraud R."/>
            <person name="Robinson D.G."/>
            <person name="Roche D."/>
            <person name="Rouy Z."/>
            <person name="Saenampechek C."/>
            <person name="Salvignol G."/>
            <person name="Vallenet D."/>
            <person name="Wu Z."/>
            <person name="Marx C.J."/>
            <person name="Vorholt J.A."/>
            <person name="Olson M.V."/>
            <person name="Kaul R."/>
            <person name="Weissenbach J."/>
            <person name="Medigue C."/>
            <person name="Lidstrom M.E."/>
        </authorList>
    </citation>
    <scope>NUCLEOTIDE SEQUENCE [LARGE SCALE GENOMIC DNA]</scope>
    <source>
        <strain evidence="3">DSM 6343 / CIP 106787 / DM4</strain>
    </source>
</reference>
<organism evidence="2 3">
    <name type="scientific">Methylorubrum extorquens (strain DSM 6343 / CIP 106787 / DM4)</name>
    <name type="common">Methylobacterium extorquens</name>
    <dbReference type="NCBI Taxonomy" id="661410"/>
    <lineage>
        <taxon>Bacteria</taxon>
        <taxon>Pseudomonadati</taxon>
        <taxon>Pseudomonadota</taxon>
        <taxon>Alphaproteobacteria</taxon>
        <taxon>Hyphomicrobiales</taxon>
        <taxon>Methylobacteriaceae</taxon>
        <taxon>Methylorubrum</taxon>
    </lineage>
</organism>
<dbReference type="HOGENOM" id="CLU_2735390_0_0_5"/>
<gene>
    <name evidence="2" type="ORF">METD_I2192</name>
</gene>
<dbReference type="KEGG" id="mdi:METDI2192"/>
<name>C7C8B1_METED</name>
<protein>
    <submittedName>
        <fullName evidence="2">Uncharacterized protein</fullName>
    </submittedName>
</protein>
<sequence length="71" mass="7989">MESRRHQSVRLAGPARRQIVDPPCDSHGSVKAAATAQMSPIRRNRRSWGPDHAGLRTGFAQTSDRQARFRH</sequence>